<feature type="non-terminal residue" evidence="2">
    <location>
        <position position="1"/>
    </location>
</feature>
<keyword evidence="3" id="KW-1185">Reference proteome</keyword>
<dbReference type="OrthoDB" id="3672266at2759"/>
<dbReference type="AlphaFoldDB" id="A0A9P4LMV8"/>
<feature type="region of interest" description="Disordered" evidence="1">
    <location>
        <begin position="297"/>
        <end position="342"/>
    </location>
</feature>
<feature type="compositionally biased region" description="Polar residues" evidence="1">
    <location>
        <begin position="186"/>
        <end position="195"/>
    </location>
</feature>
<protein>
    <submittedName>
        <fullName evidence="2">Uncharacterized protein</fullName>
    </submittedName>
</protein>
<evidence type="ECO:0000313" key="3">
    <source>
        <dbReference type="Proteomes" id="UP000799777"/>
    </source>
</evidence>
<accession>A0A9P4LMV8</accession>
<gene>
    <name evidence="2" type="ORF">EK21DRAFT_33987</name>
</gene>
<sequence>FLEDCIAKKRSFQDIYESLGLYSESADARKEPVFAKEEANDLHKKVKEIANSFKALYRTGREKLRADLLEEGTFATELQELGASYGQKLWGRADKWPTRYTVQQGSEFHWDDESNQNEILFYIRCWITRYAVQTMVPRKGKANASAIYHDLSDESSDVENRKSPPRLLAAASSDLPFRRSEAPTVVPTNDTSGTESDAHSRLAKRKSLDAASESEIRSANDTRQASPTPVFPVRLMGLGRCGQREDTTDTDRTWLPPRANTVETETVIDPDEVMQNTDDILRSDSQIMDEGSAFRAIRSPTAGPSGTLPDLQRQDSVIPPSTQNDEGIRETSPPSHRNTHNQINTSMTNIYKGISNLHTWQEKQLRIELFKLLLSFLNGIEPFNPTAHDAEAETRMNSLLFHFWTNDANTLRAKVGENFTRLGLALERWMNMRHLMSEFRRASGYHGKPGPEWKEHLRQLDRVAHAKASISYVELSGFASGG</sequence>
<reference evidence="2" key="1">
    <citation type="journal article" date="2020" name="Stud. Mycol.">
        <title>101 Dothideomycetes genomes: a test case for predicting lifestyles and emergence of pathogens.</title>
        <authorList>
            <person name="Haridas S."/>
            <person name="Albert R."/>
            <person name="Binder M."/>
            <person name="Bloem J."/>
            <person name="Labutti K."/>
            <person name="Salamov A."/>
            <person name="Andreopoulos B."/>
            <person name="Baker S."/>
            <person name="Barry K."/>
            <person name="Bills G."/>
            <person name="Bluhm B."/>
            <person name="Cannon C."/>
            <person name="Castanera R."/>
            <person name="Culley D."/>
            <person name="Daum C."/>
            <person name="Ezra D."/>
            <person name="Gonzalez J."/>
            <person name="Henrissat B."/>
            <person name="Kuo A."/>
            <person name="Liang C."/>
            <person name="Lipzen A."/>
            <person name="Lutzoni F."/>
            <person name="Magnuson J."/>
            <person name="Mondo S."/>
            <person name="Nolan M."/>
            <person name="Ohm R."/>
            <person name="Pangilinan J."/>
            <person name="Park H.-J."/>
            <person name="Ramirez L."/>
            <person name="Alfaro M."/>
            <person name="Sun H."/>
            <person name="Tritt A."/>
            <person name="Yoshinaga Y."/>
            <person name="Zwiers L.-H."/>
            <person name="Turgeon B."/>
            <person name="Goodwin S."/>
            <person name="Spatafora J."/>
            <person name="Crous P."/>
            <person name="Grigoriev I."/>
        </authorList>
    </citation>
    <scope>NUCLEOTIDE SEQUENCE</scope>
    <source>
        <strain evidence="2">CBS 110217</strain>
    </source>
</reference>
<feature type="region of interest" description="Disordered" evidence="1">
    <location>
        <begin position="170"/>
        <end position="229"/>
    </location>
</feature>
<proteinExistence type="predicted"/>
<evidence type="ECO:0000256" key="1">
    <source>
        <dbReference type="SAM" id="MobiDB-lite"/>
    </source>
</evidence>
<feature type="non-terminal residue" evidence="2">
    <location>
        <position position="482"/>
    </location>
</feature>
<evidence type="ECO:0000313" key="2">
    <source>
        <dbReference type="EMBL" id="KAF2030092.1"/>
    </source>
</evidence>
<organism evidence="2 3">
    <name type="scientific">Setomelanomma holmii</name>
    <dbReference type="NCBI Taxonomy" id="210430"/>
    <lineage>
        <taxon>Eukaryota</taxon>
        <taxon>Fungi</taxon>
        <taxon>Dikarya</taxon>
        <taxon>Ascomycota</taxon>
        <taxon>Pezizomycotina</taxon>
        <taxon>Dothideomycetes</taxon>
        <taxon>Pleosporomycetidae</taxon>
        <taxon>Pleosporales</taxon>
        <taxon>Pleosporineae</taxon>
        <taxon>Phaeosphaeriaceae</taxon>
        <taxon>Setomelanomma</taxon>
    </lineage>
</organism>
<feature type="compositionally biased region" description="Polar residues" evidence="1">
    <location>
        <begin position="332"/>
        <end position="342"/>
    </location>
</feature>
<dbReference type="Proteomes" id="UP000799777">
    <property type="component" value="Unassembled WGS sequence"/>
</dbReference>
<dbReference type="EMBL" id="ML978193">
    <property type="protein sequence ID" value="KAF2030092.1"/>
    <property type="molecule type" value="Genomic_DNA"/>
</dbReference>
<name>A0A9P4LMV8_9PLEO</name>
<comment type="caution">
    <text evidence="2">The sequence shown here is derived from an EMBL/GenBank/DDBJ whole genome shotgun (WGS) entry which is preliminary data.</text>
</comment>